<evidence type="ECO:0000256" key="1">
    <source>
        <dbReference type="ARBA" id="ARBA00004651"/>
    </source>
</evidence>
<feature type="transmembrane region" description="Helical" evidence="8">
    <location>
        <begin position="211"/>
        <end position="234"/>
    </location>
</feature>
<dbReference type="RefSeq" id="WP_158060685.1">
    <property type="nucleotide sequence ID" value="NZ_CP044427.1"/>
</dbReference>
<reference evidence="9 10" key="1">
    <citation type="submission" date="2019-09" db="EMBL/GenBank/DDBJ databases">
        <title>Serinicoccus pratensis sp. nov., isolated from meadow soil.</title>
        <authorList>
            <person name="Zhang W."/>
        </authorList>
    </citation>
    <scope>NUCLEOTIDE SEQUENCE [LARGE SCALE GENOMIC DNA]</scope>
    <source>
        <strain evidence="9 10">W204</strain>
    </source>
</reference>
<proteinExistence type="inferred from homology"/>
<comment type="subcellular location">
    <subcellularLocation>
        <location evidence="1">Cell membrane</location>
        <topology evidence="1">Multi-pass membrane protein</topology>
    </subcellularLocation>
</comment>
<keyword evidence="5 8" id="KW-1133">Transmembrane helix</keyword>
<evidence type="ECO:0000256" key="8">
    <source>
        <dbReference type="SAM" id="Phobius"/>
    </source>
</evidence>
<gene>
    <name evidence="9" type="ORF">FY030_05835</name>
</gene>
<name>A0A5J6V3T1_9MICO</name>
<dbReference type="AlphaFoldDB" id="A0A5J6V3T1"/>
<keyword evidence="10" id="KW-1185">Reference proteome</keyword>
<evidence type="ECO:0000256" key="4">
    <source>
        <dbReference type="ARBA" id="ARBA00022692"/>
    </source>
</evidence>
<evidence type="ECO:0000256" key="5">
    <source>
        <dbReference type="ARBA" id="ARBA00022989"/>
    </source>
</evidence>
<feature type="transmembrane region" description="Helical" evidence="8">
    <location>
        <begin position="184"/>
        <end position="205"/>
    </location>
</feature>
<feature type="region of interest" description="Disordered" evidence="7">
    <location>
        <begin position="242"/>
        <end position="281"/>
    </location>
</feature>
<comment type="similarity">
    <text evidence="2">Belongs to the UPF0324 family.</text>
</comment>
<accession>A0A5J6V3T1</accession>
<dbReference type="Pfam" id="PF03601">
    <property type="entry name" value="Cons_hypoth698"/>
    <property type="match status" value="1"/>
</dbReference>
<keyword evidence="4 8" id="KW-0812">Transmembrane</keyword>
<dbReference type="GO" id="GO:0005886">
    <property type="term" value="C:plasma membrane"/>
    <property type="evidence" value="ECO:0007669"/>
    <property type="project" value="UniProtKB-SubCell"/>
</dbReference>
<keyword evidence="6 8" id="KW-0472">Membrane</keyword>
<protein>
    <submittedName>
        <fullName evidence="9">Putative sulfate exporter family transporter</fullName>
    </submittedName>
</protein>
<evidence type="ECO:0000256" key="7">
    <source>
        <dbReference type="SAM" id="MobiDB-lite"/>
    </source>
</evidence>
<keyword evidence="3" id="KW-1003">Cell membrane</keyword>
<dbReference type="OrthoDB" id="9766798at2"/>
<dbReference type="PANTHER" id="PTHR30106:SF2">
    <property type="entry name" value="UPF0324 INNER MEMBRANE PROTEIN YEIH"/>
    <property type="match status" value="1"/>
</dbReference>
<feature type="compositionally biased region" description="Low complexity" evidence="7">
    <location>
        <begin position="267"/>
        <end position="281"/>
    </location>
</feature>
<dbReference type="KEGG" id="serw:FY030_05835"/>
<evidence type="ECO:0000313" key="9">
    <source>
        <dbReference type="EMBL" id="QFG68297.1"/>
    </source>
</evidence>
<evidence type="ECO:0000256" key="6">
    <source>
        <dbReference type="ARBA" id="ARBA00023136"/>
    </source>
</evidence>
<dbReference type="EMBL" id="CP044427">
    <property type="protein sequence ID" value="QFG68297.1"/>
    <property type="molecule type" value="Genomic_DNA"/>
</dbReference>
<evidence type="ECO:0000256" key="3">
    <source>
        <dbReference type="ARBA" id="ARBA00022475"/>
    </source>
</evidence>
<feature type="transmembrane region" description="Helical" evidence="8">
    <location>
        <begin position="93"/>
        <end position="113"/>
    </location>
</feature>
<evidence type="ECO:0000313" key="10">
    <source>
        <dbReference type="Proteomes" id="UP000326546"/>
    </source>
</evidence>
<feature type="transmembrane region" description="Helical" evidence="8">
    <location>
        <begin position="153"/>
        <end position="177"/>
    </location>
</feature>
<feature type="transmembrane region" description="Helical" evidence="8">
    <location>
        <begin position="69"/>
        <end position="87"/>
    </location>
</feature>
<sequence>MSSVLTLPSLRPVLDAWPAVLAALAAVLIGRLVPTVSPLLWAMVLGILVANSPIMADQGRKSVQKAAKTLLRLGIVALGALLSWSALAALGLTGLLVIVVTVVAVFTLTCLIGDRLGLPRGLVTLTAAGFSICGAAAIAAVEGSIRRRDQDVALALAMVTIFGTVMTFTVPFLGTVLDLGPEEVGIWVGASIHEVAQVVVAASLVGGAAGVALTAATTVKLGRVALLVLAYLGALRRERVRLRGGGPDDSHQDTGDQPGRRGAPHLCGCAPSSRGSSSASC</sequence>
<dbReference type="InterPro" id="IPR018383">
    <property type="entry name" value="UPF0324_pro"/>
</dbReference>
<dbReference type="Proteomes" id="UP000326546">
    <property type="component" value="Chromosome"/>
</dbReference>
<organism evidence="9 10">
    <name type="scientific">Ornithinimicrobium pratense</name>
    <dbReference type="NCBI Taxonomy" id="2593973"/>
    <lineage>
        <taxon>Bacteria</taxon>
        <taxon>Bacillati</taxon>
        <taxon>Actinomycetota</taxon>
        <taxon>Actinomycetes</taxon>
        <taxon>Micrococcales</taxon>
        <taxon>Ornithinimicrobiaceae</taxon>
        <taxon>Ornithinimicrobium</taxon>
    </lineage>
</organism>
<dbReference type="PANTHER" id="PTHR30106">
    <property type="entry name" value="INNER MEMBRANE PROTEIN YEIH-RELATED"/>
    <property type="match status" value="1"/>
</dbReference>
<feature type="transmembrane region" description="Helical" evidence="8">
    <location>
        <begin position="122"/>
        <end position="141"/>
    </location>
</feature>
<evidence type="ECO:0000256" key="2">
    <source>
        <dbReference type="ARBA" id="ARBA00007977"/>
    </source>
</evidence>